<geneLocation type="plasmid" evidence="1 2">
    <name>p_1</name>
</geneLocation>
<reference evidence="2" key="1">
    <citation type="journal article" date="2020" name="Mol. Plant Microbe">
        <title>Rhizobial microsymbionts of the narrowly endemic Oxytropis species growing in Kamchatka are characterized by significant genetic diversity and possess a set of genes that are associated with T3SS and T6SS secretion systems and can affect the development of symbiosis.</title>
        <authorList>
            <person name="Safronova V."/>
            <person name="Guro P."/>
            <person name="Sazanova A."/>
            <person name="Kuznetsova I."/>
            <person name="Belimov A."/>
            <person name="Yakubov V."/>
            <person name="Chirak E."/>
            <person name="Afonin A."/>
            <person name="Gogolev Y."/>
            <person name="Andronov E."/>
            <person name="Tikhonovich I."/>
        </authorList>
    </citation>
    <scope>NUCLEOTIDE SEQUENCE [LARGE SCALE GENOMIC DNA]</scope>
    <source>
        <strain evidence="2">RCAM0610</strain>
        <plasmid evidence="2">p_1</plasmid>
    </source>
</reference>
<evidence type="ECO:0000313" key="2">
    <source>
        <dbReference type="Proteomes" id="UP000515518"/>
    </source>
</evidence>
<keyword evidence="1" id="KW-0614">Plasmid</keyword>
<evidence type="ECO:0000313" key="1">
    <source>
        <dbReference type="EMBL" id="QND43799.1"/>
    </source>
</evidence>
<dbReference type="AlphaFoldDB" id="A0A7G6RNG7"/>
<dbReference type="EMBL" id="CP050552">
    <property type="protein sequence ID" value="QND43799.1"/>
    <property type="molecule type" value="Genomic_DNA"/>
</dbReference>
<dbReference type="GeneID" id="61429171"/>
<gene>
    <name evidence="1" type="ORF">HB770_31645</name>
</gene>
<sequence length="49" mass="5673">MKPSRCRFASNENSVEFKKRGRILKFILFGSDAQDRWADQPFVVKAIAI</sequence>
<organism evidence="1 2">
    <name type="scientific">Rhizobium leguminosarum bv. viciae</name>
    <dbReference type="NCBI Taxonomy" id="387"/>
    <lineage>
        <taxon>Bacteria</taxon>
        <taxon>Pseudomonadati</taxon>
        <taxon>Pseudomonadota</taxon>
        <taxon>Alphaproteobacteria</taxon>
        <taxon>Hyphomicrobiales</taxon>
        <taxon>Rhizobiaceae</taxon>
        <taxon>Rhizobium/Agrobacterium group</taxon>
        <taxon>Rhizobium</taxon>
    </lineage>
</organism>
<dbReference type="Proteomes" id="UP000515518">
    <property type="component" value="Plasmid p_1"/>
</dbReference>
<proteinExistence type="predicted"/>
<protein>
    <submittedName>
        <fullName evidence="1">Uncharacterized protein</fullName>
    </submittedName>
</protein>
<dbReference type="RefSeq" id="WP_018245759.1">
    <property type="nucleotide sequence ID" value="NZ_CP022666.1"/>
</dbReference>
<name>A0A7G6RNG7_RHILV</name>
<accession>A0A7G6RNG7</accession>